<feature type="region of interest" description="Disordered" evidence="1">
    <location>
        <begin position="21"/>
        <end position="44"/>
    </location>
</feature>
<dbReference type="Proteomes" id="UP001497416">
    <property type="component" value="Unassembled WGS sequence"/>
</dbReference>
<comment type="caution">
    <text evidence="2">The sequence shown here is derived from an EMBL/GenBank/DDBJ whole genome shotgun (WGS) entry which is preliminary data.</text>
</comment>
<organism evidence="2 3">
    <name type="scientific">Tenacibaculum platacis</name>
    <dbReference type="NCBI Taxonomy" id="3137852"/>
    <lineage>
        <taxon>Bacteria</taxon>
        <taxon>Pseudomonadati</taxon>
        <taxon>Bacteroidota</taxon>
        <taxon>Flavobacteriia</taxon>
        <taxon>Flavobacteriales</taxon>
        <taxon>Flavobacteriaceae</taxon>
        <taxon>Tenacibaculum</taxon>
    </lineage>
</organism>
<feature type="compositionally biased region" description="Gly residues" evidence="1">
    <location>
        <begin position="24"/>
        <end position="36"/>
    </location>
</feature>
<dbReference type="RefSeq" id="WP_348711489.1">
    <property type="nucleotide sequence ID" value="NZ_CAXIXY010000004.1"/>
</dbReference>
<protein>
    <recommendedName>
        <fullName evidence="4">Peptide modification target (TIGR04139 family)</fullName>
    </recommendedName>
</protein>
<proteinExistence type="predicted"/>
<evidence type="ECO:0008006" key="4">
    <source>
        <dbReference type="Google" id="ProtNLM"/>
    </source>
</evidence>
<evidence type="ECO:0000313" key="3">
    <source>
        <dbReference type="Proteomes" id="UP001497416"/>
    </source>
</evidence>
<evidence type="ECO:0000256" key="1">
    <source>
        <dbReference type="SAM" id="MobiDB-lite"/>
    </source>
</evidence>
<accession>A0ABM9NXT6</accession>
<keyword evidence="3" id="KW-1185">Reference proteome</keyword>
<evidence type="ECO:0000313" key="2">
    <source>
        <dbReference type="EMBL" id="CAL2083319.1"/>
    </source>
</evidence>
<reference evidence="2 3" key="1">
    <citation type="submission" date="2024-05" db="EMBL/GenBank/DDBJ databases">
        <authorList>
            <person name="Duchaud E."/>
        </authorList>
    </citation>
    <scope>NUCLEOTIDE SEQUENCE [LARGE SCALE GENOMIC DNA]</scope>
    <source>
        <strain evidence="2">Ena-SAMPLE-TAB-13-05-2024-13:56:06:370-140302</strain>
    </source>
</reference>
<sequence>MLKRILKLDGVKELTKNETETIQGKGGIGAGSGSTGSIGSTLSEDDKDYWTPGGKFACYTRYQNPNSFSHISNYDETGSVYICWPY</sequence>
<name>A0ABM9NXT6_9FLAO</name>
<dbReference type="EMBL" id="CAXIXY010000004">
    <property type="protein sequence ID" value="CAL2083319.1"/>
    <property type="molecule type" value="Genomic_DNA"/>
</dbReference>
<gene>
    <name evidence="2" type="ORF">T190607A01A_20115</name>
</gene>